<evidence type="ECO:0000313" key="1">
    <source>
        <dbReference type="EMBL" id="KAJ2987202.1"/>
    </source>
</evidence>
<protein>
    <submittedName>
        <fullName evidence="1">Uncharacterized protein</fullName>
    </submittedName>
</protein>
<accession>A0ACC1P6F1</accession>
<proteinExistence type="predicted"/>
<comment type="caution">
    <text evidence="1">The sequence shown here is derived from an EMBL/GenBank/DDBJ whole genome shotgun (WGS) entry which is preliminary data.</text>
</comment>
<dbReference type="EMBL" id="JAPDGR010000829">
    <property type="protein sequence ID" value="KAJ2987202.1"/>
    <property type="molecule type" value="Genomic_DNA"/>
</dbReference>
<name>A0ACC1P6F1_9PEZI</name>
<dbReference type="Proteomes" id="UP001143856">
    <property type="component" value="Unassembled WGS sequence"/>
</dbReference>
<reference evidence="1" key="1">
    <citation type="submission" date="2022-10" db="EMBL/GenBank/DDBJ databases">
        <title>Genome Sequence of Xylaria curta.</title>
        <authorList>
            <person name="Buettner E."/>
        </authorList>
    </citation>
    <scope>NUCLEOTIDE SEQUENCE</scope>
    <source>
        <strain evidence="1">Babe10</strain>
    </source>
</reference>
<keyword evidence="2" id="KW-1185">Reference proteome</keyword>
<gene>
    <name evidence="1" type="ORF">NUW58_g4637</name>
</gene>
<organism evidence="1 2">
    <name type="scientific">Xylaria curta</name>
    <dbReference type="NCBI Taxonomy" id="42375"/>
    <lineage>
        <taxon>Eukaryota</taxon>
        <taxon>Fungi</taxon>
        <taxon>Dikarya</taxon>
        <taxon>Ascomycota</taxon>
        <taxon>Pezizomycotina</taxon>
        <taxon>Sordariomycetes</taxon>
        <taxon>Xylariomycetidae</taxon>
        <taxon>Xylariales</taxon>
        <taxon>Xylariaceae</taxon>
        <taxon>Xylaria</taxon>
    </lineage>
</organism>
<sequence length="185" mass="21452">MSDYQAFVQKTFGGQASEVLRLYPATTDTEVRTSSWRLLGEQVFYWPTWTSARLQARYMRSPVWYYEFMRAPPIPANSKIVETKFAGAFHLAGVLYAFGNLDVWQWDWSDADRMLSKKIMKTWVRFVRSGTLDSTQGGGNYWPALSSTHDVVRIWDGDGELRLKSLGTRAREVMAFWDRHYAVDL</sequence>
<evidence type="ECO:0000313" key="2">
    <source>
        <dbReference type="Proteomes" id="UP001143856"/>
    </source>
</evidence>